<dbReference type="GeneID" id="62779586"/>
<evidence type="ECO:0000313" key="2">
    <source>
        <dbReference type="EMBL" id="EHR34192.1"/>
    </source>
</evidence>
<dbReference type="Gene3D" id="3.30.950.30">
    <property type="entry name" value="Schlafen, AAA domain"/>
    <property type="match status" value="1"/>
</dbReference>
<dbReference type="InterPro" id="IPR038461">
    <property type="entry name" value="Schlafen_AlbA_2_dom_sf"/>
</dbReference>
<protein>
    <recommendedName>
        <fullName evidence="1">Schlafen AlbA-2 domain-containing protein</fullName>
    </recommendedName>
</protein>
<accession>A0ABP2NHW6</accession>
<keyword evidence="3" id="KW-1185">Reference proteome</keyword>
<name>A0ABP2NHW6_9FIRM</name>
<reference evidence="2 3" key="1">
    <citation type="submission" date="2012-01" db="EMBL/GenBank/DDBJ databases">
        <title>The Genome Sequence of Megamonas funiformis YIT 11815.</title>
        <authorList>
            <consortium name="The Broad Institute Genome Sequencing Platform"/>
            <person name="Earl A."/>
            <person name="Ward D."/>
            <person name="Feldgarden M."/>
            <person name="Gevers D."/>
            <person name="Morotomi M."/>
            <person name="Young S.K."/>
            <person name="Zeng Q."/>
            <person name="Gargeya S."/>
            <person name="Fitzgerald M."/>
            <person name="Haas B."/>
            <person name="Abouelleil A."/>
            <person name="Alvarado L."/>
            <person name="Arachchi H.M."/>
            <person name="Berlin A."/>
            <person name="Chapman S.B."/>
            <person name="Gearin G."/>
            <person name="Goldberg J."/>
            <person name="Griggs A."/>
            <person name="Gujja S."/>
            <person name="Hansen M."/>
            <person name="Heiman D."/>
            <person name="Howarth C."/>
            <person name="Larimer J."/>
            <person name="Lui A."/>
            <person name="MacDonald P.J.P."/>
            <person name="McCowen C."/>
            <person name="Montmayeur A."/>
            <person name="Murphy C."/>
            <person name="Neiman D."/>
            <person name="Pearson M."/>
            <person name="Priest M."/>
            <person name="Roberts A."/>
            <person name="Saif S."/>
            <person name="Shea T."/>
            <person name="Sisk P."/>
            <person name="Stolte C."/>
            <person name="Sykes S."/>
            <person name="Wortman J."/>
            <person name="Nusbaum C."/>
            <person name="Birren B."/>
        </authorList>
    </citation>
    <scope>NUCLEOTIDE SEQUENCE [LARGE SCALE GENOMIC DNA]</scope>
    <source>
        <strain evidence="2 3">YIT 11815</strain>
    </source>
</reference>
<evidence type="ECO:0000313" key="3">
    <source>
        <dbReference type="Proteomes" id="UP000005963"/>
    </source>
</evidence>
<sequence>MKTEENIVTFINNLEAENQDIECKQCKRILPKDLWSTYSAFANTHGGKIILGITEIKNIEKNINLKLQVLKTQLKYVMIFGHVYQILIK</sequence>
<gene>
    <name evidence="2" type="ORF">HMPREF9454_02057</name>
</gene>
<proteinExistence type="predicted"/>
<dbReference type="EMBL" id="ADMB01000089">
    <property type="protein sequence ID" value="EHR34192.1"/>
    <property type="molecule type" value="Genomic_DNA"/>
</dbReference>
<dbReference type="Proteomes" id="UP000005963">
    <property type="component" value="Unassembled WGS sequence"/>
</dbReference>
<evidence type="ECO:0000259" key="1">
    <source>
        <dbReference type="Pfam" id="PF04326"/>
    </source>
</evidence>
<dbReference type="RefSeq" id="WP_008539624.1">
    <property type="nucleotide sequence ID" value="NZ_JH601092.1"/>
</dbReference>
<dbReference type="InterPro" id="IPR007421">
    <property type="entry name" value="Schlafen_AlbA_2_dom"/>
</dbReference>
<comment type="caution">
    <text evidence="2">The sequence shown here is derived from an EMBL/GenBank/DDBJ whole genome shotgun (WGS) entry which is preliminary data.</text>
</comment>
<feature type="domain" description="Schlafen AlbA-2" evidence="1">
    <location>
        <begin position="17"/>
        <end position="62"/>
    </location>
</feature>
<dbReference type="Pfam" id="PF04326">
    <property type="entry name" value="SLFN_AlbA_2"/>
    <property type="match status" value="1"/>
</dbReference>
<organism evidence="2 3">
    <name type="scientific">Megamonas funiformis YIT 11815</name>
    <dbReference type="NCBI Taxonomy" id="742816"/>
    <lineage>
        <taxon>Bacteria</taxon>
        <taxon>Bacillati</taxon>
        <taxon>Bacillota</taxon>
        <taxon>Negativicutes</taxon>
        <taxon>Selenomonadales</taxon>
        <taxon>Selenomonadaceae</taxon>
        <taxon>Megamonas</taxon>
    </lineage>
</organism>